<dbReference type="EMBL" id="SNYO01000004">
    <property type="protein sequence ID" value="TDQ58377.1"/>
    <property type="molecule type" value="Genomic_DNA"/>
</dbReference>
<dbReference type="Gene3D" id="1.10.3300.10">
    <property type="entry name" value="Jann2411-like domain"/>
    <property type="match status" value="1"/>
</dbReference>
<evidence type="ECO:0000313" key="3">
    <source>
        <dbReference type="Proteomes" id="UP000295705"/>
    </source>
</evidence>
<sequence length="170" mass="18778">MTAVPHVPTSWLVELVNGYGSRPRAAAARTDEPYPDLGPLVDLPGATTLGERGLVDLADRLWLLFASTDPSERATVMNDLLVRSRLTPYLDHEARTCWSTSVTAPDELLAAGCATTLMEVLAHGGWRRLGTCEGEDCQDAHLDLPGRSRRYCSTTCLNRARVRAYRARRR</sequence>
<proteinExistence type="predicted"/>
<evidence type="ECO:0000313" key="2">
    <source>
        <dbReference type="EMBL" id="TDQ58377.1"/>
    </source>
</evidence>
<dbReference type="SUPFAM" id="SSF160904">
    <property type="entry name" value="Jann2411-like"/>
    <property type="match status" value="1"/>
</dbReference>
<dbReference type="Proteomes" id="UP000295705">
    <property type="component" value="Unassembled WGS sequence"/>
</dbReference>
<accession>A0A4R6V962</accession>
<dbReference type="InterPro" id="IPR023286">
    <property type="entry name" value="ABATE_dom_sf"/>
</dbReference>
<organism evidence="2 3">
    <name type="scientific">Actinomycetospora succinea</name>
    <dbReference type="NCBI Taxonomy" id="663603"/>
    <lineage>
        <taxon>Bacteria</taxon>
        <taxon>Bacillati</taxon>
        <taxon>Actinomycetota</taxon>
        <taxon>Actinomycetes</taxon>
        <taxon>Pseudonocardiales</taxon>
        <taxon>Pseudonocardiaceae</taxon>
        <taxon>Actinomycetospora</taxon>
    </lineage>
</organism>
<name>A0A4R6V962_9PSEU</name>
<dbReference type="InterPro" id="IPR010852">
    <property type="entry name" value="ABATE"/>
</dbReference>
<protein>
    <submittedName>
        <fullName evidence="2">CGNR zinc finger protein</fullName>
    </submittedName>
</protein>
<reference evidence="2 3" key="1">
    <citation type="submission" date="2019-03" db="EMBL/GenBank/DDBJ databases">
        <title>Genomic Encyclopedia of Type Strains, Phase IV (KMG-IV): sequencing the most valuable type-strain genomes for metagenomic binning, comparative biology and taxonomic classification.</title>
        <authorList>
            <person name="Goeker M."/>
        </authorList>
    </citation>
    <scope>NUCLEOTIDE SEQUENCE [LARGE SCALE GENOMIC DNA]</scope>
    <source>
        <strain evidence="2 3">DSM 45775</strain>
    </source>
</reference>
<gene>
    <name evidence="2" type="ORF">EV188_104117</name>
</gene>
<dbReference type="OrthoDB" id="3211108at2"/>
<dbReference type="PANTHER" id="PTHR35525">
    <property type="entry name" value="BLL6575 PROTEIN"/>
    <property type="match status" value="1"/>
</dbReference>
<keyword evidence="3" id="KW-1185">Reference proteome</keyword>
<dbReference type="AlphaFoldDB" id="A0A4R6V962"/>
<dbReference type="RefSeq" id="WP_133827238.1">
    <property type="nucleotide sequence ID" value="NZ_BAABHR010000014.1"/>
</dbReference>
<dbReference type="Pfam" id="PF11706">
    <property type="entry name" value="zf-CGNR"/>
    <property type="match status" value="1"/>
</dbReference>
<comment type="caution">
    <text evidence="2">The sequence shown here is derived from an EMBL/GenBank/DDBJ whole genome shotgun (WGS) entry which is preliminary data.</text>
</comment>
<dbReference type="PANTHER" id="PTHR35525:SF3">
    <property type="entry name" value="BLL6575 PROTEIN"/>
    <property type="match status" value="1"/>
</dbReference>
<evidence type="ECO:0000259" key="1">
    <source>
        <dbReference type="Pfam" id="PF11706"/>
    </source>
</evidence>
<dbReference type="InterPro" id="IPR021005">
    <property type="entry name" value="Znf_CGNR"/>
</dbReference>
<feature type="domain" description="Zinc finger CGNR" evidence="1">
    <location>
        <begin position="128"/>
        <end position="169"/>
    </location>
</feature>